<comment type="caution">
    <text evidence="3">The sequence shown here is derived from an EMBL/GenBank/DDBJ whole genome shotgun (WGS) entry which is preliminary data.</text>
</comment>
<dbReference type="Pfam" id="PF01757">
    <property type="entry name" value="Acyl_transf_3"/>
    <property type="match status" value="1"/>
</dbReference>
<feature type="transmembrane region" description="Helical" evidence="1">
    <location>
        <begin position="96"/>
        <end position="119"/>
    </location>
</feature>
<keyword evidence="4" id="KW-1185">Reference proteome</keyword>
<gene>
    <name evidence="3" type="ORF">VW23_018485</name>
</gene>
<evidence type="ECO:0000256" key="1">
    <source>
        <dbReference type="SAM" id="Phobius"/>
    </source>
</evidence>
<dbReference type="Proteomes" id="UP000095463">
    <property type="component" value="Unassembled WGS sequence"/>
</dbReference>
<feature type="domain" description="Acyltransferase 3" evidence="2">
    <location>
        <begin position="13"/>
        <end position="376"/>
    </location>
</feature>
<reference evidence="3 4" key="1">
    <citation type="journal article" date="2015" name="Genome Announc.">
        <title>Genome Assemblies of Three Soil-Associated Devosia species: D. insulae, D. limi, and D. soli.</title>
        <authorList>
            <person name="Hassan Y.I."/>
            <person name="Lepp D."/>
            <person name="Zhou T."/>
        </authorList>
    </citation>
    <scope>NUCLEOTIDE SEQUENCE [LARGE SCALE GENOMIC DNA]</scope>
    <source>
        <strain evidence="3 4">DS-56</strain>
    </source>
</reference>
<feature type="transmembrane region" description="Helical" evidence="1">
    <location>
        <begin position="48"/>
        <end position="68"/>
    </location>
</feature>
<proteinExistence type="predicted"/>
<dbReference type="PANTHER" id="PTHR23028:SF53">
    <property type="entry name" value="ACYL_TRANSF_3 DOMAIN-CONTAINING PROTEIN"/>
    <property type="match status" value="1"/>
</dbReference>
<dbReference type="InterPro" id="IPR050879">
    <property type="entry name" value="Acyltransferase_3"/>
</dbReference>
<keyword evidence="1" id="KW-1133">Transmembrane helix</keyword>
<feature type="transmembrane region" description="Helical" evidence="1">
    <location>
        <begin position="363"/>
        <end position="387"/>
    </location>
</feature>
<accession>A0A1E5XQX2</accession>
<dbReference type="InterPro" id="IPR002656">
    <property type="entry name" value="Acyl_transf_3_dom"/>
</dbReference>
<dbReference type="PANTHER" id="PTHR23028">
    <property type="entry name" value="ACETYLTRANSFERASE"/>
    <property type="match status" value="1"/>
</dbReference>
<dbReference type="GO" id="GO:0016020">
    <property type="term" value="C:membrane"/>
    <property type="evidence" value="ECO:0007669"/>
    <property type="project" value="TreeGrafter"/>
</dbReference>
<dbReference type="EMBL" id="LAJE02000174">
    <property type="protein sequence ID" value="OEO30998.1"/>
    <property type="molecule type" value="Genomic_DNA"/>
</dbReference>
<name>A0A1E5XQX2_9HYPH</name>
<feature type="transmembrane region" description="Helical" evidence="1">
    <location>
        <begin position="327"/>
        <end position="343"/>
    </location>
</feature>
<dbReference type="GO" id="GO:0016747">
    <property type="term" value="F:acyltransferase activity, transferring groups other than amino-acyl groups"/>
    <property type="evidence" value="ECO:0007669"/>
    <property type="project" value="InterPro"/>
</dbReference>
<evidence type="ECO:0000313" key="4">
    <source>
        <dbReference type="Proteomes" id="UP000095463"/>
    </source>
</evidence>
<protein>
    <recommendedName>
        <fullName evidence="2">Acyltransferase 3 domain-containing protein</fullName>
    </recommendedName>
</protein>
<keyword evidence="1" id="KW-0472">Membrane</keyword>
<feature type="transmembrane region" description="Helical" evidence="1">
    <location>
        <begin position="226"/>
        <end position="246"/>
    </location>
</feature>
<evidence type="ECO:0000259" key="2">
    <source>
        <dbReference type="Pfam" id="PF01757"/>
    </source>
</evidence>
<organism evidence="3 4">
    <name type="scientific">Devosia insulae DS-56</name>
    <dbReference type="NCBI Taxonomy" id="1116389"/>
    <lineage>
        <taxon>Bacteria</taxon>
        <taxon>Pseudomonadati</taxon>
        <taxon>Pseudomonadota</taxon>
        <taxon>Alphaproteobacteria</taxon>
        <taxon>Hyphomicrobiales</taxon>
        <taxon>Devosiaceae</taxon>
        <taxon>Devosia</taxon>
    </lineage>
</organism>
<feature type="transmembrane region" description="Helical" evidence="1">
    <location>
        <begin position="258"/>
        <end position="276"/>
    </location>
</feature>
<keyword evidence="1" id="KW-0812">Transmembrane</keyword>
<feature type="transmembrane region" description="Helical" evidence="1">
    <location>
        <begin position="186"/>
        <end position="206"/>
    </location>
</feature>
<dbReference type="GO" id="GO:0000271">
    <property type="term" value="P:polysaccharide biosynthetic process"/>
    <property type="evidence" value="ECO:0007669"/>
    <property type="project" value="TreeGrafter"/>
</dbReference>
<dbReference type="AlphaFoldDB" id="A0A1E5XQX2"/>
<feature type="transmembrane region" description="Helical" evidence="1">
    <location>
        <begin position="296"/>
        <end position="320"/>
    </location>
</feature>
<sequence>MRGEPMTDNRLNGADFVRAAACLTVLFHHLAQRMSWQDQLGGVEWFRVFAQIGTFGVAMFFVLSGFLLSRPFWQALDRGEPAPSLRVYAMRRAARILPGFWLALLVTFVLSITVFGAVLDAELVLRLVSGIFTVADWHWITLFPVEVNGPLWSISFEVTSYLLLPLGFATLIFLGRWSGQGWQSRLMWLGVIGLALAAHWLFTRYYRVDMHRRGWDYGLIGGAKYWMPRFNPFAFFAMFAIGALAGGLQVRWAKYRHALFDLVALAAFAWGIYLMQEQLSAKTADGWGWLGVPYGFPWFVLAVGLFLSSSPSSAVVGQLLDNPLTRYIAKISFGIYIWHYPVLELVRVYWDPQIDHGQASDPIRFVVTSSIITVLTFTVAHLSYHLVENPVIQWARGKERRGAGSATIPAAAE</sequence>
<feature type="transmembrane region" description="Helical" evidence="1">
    <location>
        <begin position="151"/>
        <end position="174"/>
    </location>
</feature>
<evidence type="ECO:0000313" key="3">
    <source>
        <dbReference type="EMBL" id="OEO30998.1"/>
    </source>
</evidence>